<reference evidence="5" key="2">
    <citation type="journal article" date="2014" name="ISME J.">
        <title>Microbial stratification in low pH oxic and suboxic macroscopic growths along an acid mine drainage.</title>
        <authorList>
            <person name="Mendez-Garcia C."/>
            <person name="Mesa V."/>
            <person name="Sprenger R.R."/>
            <person name="Richter M."/>
            <person name="Diez M.S."/>
            <person name="Solano J."/>
            <person name="Bargiela R."/>
            <person name="Golyshina O.V."/>
            <person name="Manteca A."/>
            <person name="Ramos J.L."/>
            <person name="Gallego J.R."/>
            <person name="Llorente I."/>
            <person name="Martins Dos Santos V.A."/>
            <person name="Jensen O.N."/>
            <person name="Pelaez A.I."/>
            <person name="Sanchez J."/>
            <person name="Ferrer M."/>
        </authorList>
    </citation>
    <scope>NUCLEOTIDE SEQUENCE</scope>
</reference>
<keyword evidence="1" id="KW-0479">Metal-binding</keyword>
<accession>T1ASI4</accession>
<dbReference type="PRINTS" id="PR00415">
    <property type="entry name" value="ACONITASE"/>
</dbReference>
<dbReference type="PANTHER" id="PTHR11670">
    <property type="entry name" value="ACONITASE/IRON-RESPONSIVE ELEMENT FAMILY MEMBER"/>
    <property type="match status" value="1"/>
</dbReference>
<dbReference type="EMBL" id="AUZZ01002639">
    <property type="protein sequence ID" value="EQD59493.1"/>
    <property type="molecule type" value="Genomic_DNA"/>
</dbReference>
<dbReference type="GO" id="GO:0046872">
    <property type="term" value="F:metal ion binding"/>
    <property type="evidence" value="ECO:0007669"/>
    <property type="project" value="UniProtKB-KW"/>
</dbReference>
<reference evidence="5" key="1">
    <citation type="submission" date="2013-08" db="EMBL/GenBank/DDBJ databases">
        <authorList>
            <person name="Mendez C."/>
            <person name="Richter M."/>
            <person name="Ferrer M."/>
            <person name="Sanchez J."/>
        </authorList>
    </citation>
    <scope>NUCLEOTIDE SEQUENCE</scope>
</reference>
<dbReference type="InterPro" id="IPR006249">
    <property type="entry name" value="Aconitase/IRP2"/>
</dbReference>
<evidence type="ECO:0000313" key="5">
    <source>
        <dbReference type="EMBL" id="EQD59493.1"/>
    </source>
</evidence>
<evidence type="ECO:0000256" key="1">
    <source>
        <dbReference type="ARBA" id="ARBA00022723"/>
    </source>
</evidence>
<dbReference type="GO" id="GO:0051536">
    <property type="term" value="F:iron-sulfur cluster binding"/>
    <property type="evidence" value="ECO:0007669"/>
    <property type="project" value="UniProtKB-KW"/>
</dbReference>
<dbReference type="InterPro" id="IPR001030">
    <property type="entry name" value="Acoase/IPM_deHydtase_lsu_aba"/>
</dbReference>
<dbReference type="InterPro" id="IPR018136">
    <property type="entry name" value="Aconitase_4Fe-4S_BS"/>
</dbReference>
<dbReference type="SUPFAM" id="SSF53732">
    <property type="entry name" value="Aconitase iron-sulfur domain"/>
    <property type="match status" value="1"/>
</dbReference>
<keyword evidence="2" id="KW-0408">Iron</keyword>
<feature type="domain" description="Aconitase/3-isopropylmalate dehydratase large subunit alpha/beta/alpha" evidence="4">
    <location>
        <begin position="2"/>
        <end position="186"/>
    </location>
</feature>
<evidence type="ECO:0000256" key="2">
    <source>
        <dbReference type="ARBA" id="ARBA00023004"/>
    </source>
</evidence>
<protein>
    <submittedName>
        <fullName evidence="5">Aconitate hydratase 1</fullName>
    </submittedName>
</protein>
<name>T1ASI4_9ZZZZ</name>
<dbReference type="InterPro" id="IPR036008">
    <property type="entry name" value="Aconitase_4Fe-4S_dom"/>
</dbReference>
<sequence>MDYLALTGRSSEQIDLVKQYMKEQGMYGVPKGVEYSELIDLDLGSVKPTISGPRLPQQKTDLSDSGRNFLSFLEGEESIPAGRTQQKQVNLKRIPVKINGREDVLTDGDVVIAAITSCTNTSNQNVMVAAGLLAKKAVEKGLRVNPKVKTSLAPGSQVVTDYFEKSGLQEYLNKLGFYLAGYGCTT</sequence>
<dbReference type="PROSITE" id="PS00450">
    <property type="entry name" value="ACONITASE_1"/>
    <property type="match status" value="1"/>
</dbReference>
<organism evidence="5">
    <name type="scientific">mine drainage metagenome</name>
    <dbReference type="NCBI Taxonomy" id="410659"/>
    <lineage>
        <taxon>unclassified sequences</taxon>
        <taxon>metagenomes</taxon>
        <taxon>ecological metagenomes</taxon>
    </lineage>
</organism>
<dbReference type="InterPro" id="IPR015931">
    <property type="entry name" value="Acnase/IPM_dHydase_lsu_aba_1/3"/>
</dbReference>
<comment type="caution">
    <text evidence="5">The sequence shown here is derived from an EMBL/GenBank/DDBJ whole genome shotgun (WGS) entry which is preliminary data.</text>
</comment>
<gene>
    <name evidence="5" type="ORF">B2A_03960</name>
</gene>
<evidence type="ECO:0000259" key="4">
    <source>
        <dbReference type="Pfam" id="PF00330"/>
    </source>
</evidence>
<dbReference type="Pfam" id="PF00330">
    <property type="entry name" value="Aconitase"/>
    <property type="match status" value="1"/>
</dbReference>
<feature type="non-terminal residue" evidence="5">
    <location>
        <position position="186"/>
    </location>
</feature>
<proteinExistence type="predicted"/>
<evidence type="ECO:0000256" key="3">
    <source>
        <dbReference type="ARBA" id="ARBA00023014"/>
    </source>
</evidence>
<dbReference type="AlphaFoldDB" id="T1ASI4"/>
<keyword evidence="3" id="KW-0411">Iron-sulfur</keyword>
<dbReference type="Gene3D" id="3.30.499.10">
    <property type="entry name" value="Aconitase, domain 3"/>
    <property type="match status" value="2"/>
</dbReference>